<evidence type="ECO:0000259" key="1">
    <source>
        <dbReference type="Pfam" id="PF11074"/>
    </source>
</evidence>
<evidence type="ECO:0000313" key="2">
    <source>
        <dbReference type="EMBL" id="VEU63492.1"/>
    </source>
</evidence>
<dbReference type="NCBIfam" id="NF045869">
    <property type="entry name" value="UU173_fam"/>
    <property type="match status" value="1"/>
</dbReference>
<dbReference type="AlphaFoldDB" id="A0A449AET5"/>
<protein>
    <submittedName>
        <fullName evidence="2">Domain of uncharacterized function(DUF2779)</fullName>
    </submittedName>
</protein>
<sequence length="840" mass="98896">MKQNENIFINWSTFKRVFALNPALIFNNDAILETLKTKVDSKFFDSSFEDERDEEIDNSNTYELMHELELDSFDLANDSYIEILASNFHKYKQEAENFLLNELKISKENLKIISLSTKKEVKIRQTLELIQHALDLNLELVILNPVLGFDKFQNDHTFTFLYNPFALYIKDQKISIFLLSYTSTSKYETYYLSYYLYNIAKKLNLEINSIKNIIIDPRDKIFNTPKKNKLSFLITEAAWVSNTITKSKSLPYLDYLNNLEFFMKKSGLGLEFFNATFENATSHNYPINFVKYPFNNSFLACAKNNKIEQEIWVINKASYKIELLSSLNSFYDSIKDDLPINKYQGHFRFQNMFAAFEYPNIEAYKLVIPNLKPITKKQAIKEFFSFQDFNWYLKLIIKAFLEFNSEININAILFFAKYYDSNEQDNVKSLNIVNNWLNQSKVNYLINYDWIEINDFFIKEAKEITNLLREYLLKSENFEYIQYSGKFKKTKDIRSIQLLKDSINDFNSIPSSFNIETLNIIKNIHIKDALISWYDYEGFSDIFPPVDGIASYNQVVCQVSVITTKNGIEQSCENIVKDPKNITCQDFVEIIDAIYKDKCHYYVVYNKGYENTRNNEILKLVRNKIFNELDLEFGKWLMQRYNNTLESAYKLFAHKIEHINSNTIDLADVFTPKKLDDDQSQNTFYFSQEANEIKIINNVTKPQTSLPIAYIQLSYLKSFYSIKKIEKFITENNIKVKNIITPYSTLKIQKGTMAMKEAINRFLEATNDSVWENNIVPELKKYCENDVRAMIMVYDLIMYLAKIFFGNIDAYEYKLDNSNGFVTLGKYQLKNNELSFDLIN</sequence>
<dbReference type="OrthoDB" id="9783873at2"/>
<organism evidence="2 3">
    <name type="scientific">Mycoplasmopsis bovirhinis</name>
    <dbReference type="NCBI Taxonomy" id="29553"/>
    <lineage>
        <taxon>Bacteria</taxon>
        <taxon>Bacillati</taxon>
        <taxon>Mycoplasmatota</taxon>
        <taxon>Mycoplasmoidales</taxon>
        <taxon>Metamycoplasmataceae</taxon>
        <taxon>Mycoplasmopsis</taxon>
    </lineage>
</organism>
<dbReference type="EMBL" id="LR214972">
    <property type="protein sequence ID" value="VEU63492.1"/>
    <property type="molecule type" value="Genomic_DNA"/>
</dbReference>
<dbReference type="Pfam" id="PF11074">
    <property type="entry name" value="DUF2779"/>
    <property type="match status" value="1"/>
</dbReference>
<feature type="domain" description="DUF2779" evidence="1">
    <location>
        <begin position="533"/>
        <end position="673"/>
    </location>
</feature>
<reference evidence="2 3" key="1">
    <citation type="submission" date="2019-01" db="EMBL/GenBank/DDBJ databases">
        <authorList>
            <consortium name="Pathogen Informatics"/>
        </authorList>
    </citation>
    <scope>NUCLEOTIDE SEQUENCE [LARGE SCALE GENOMIC DNA]</scope>
    <source>
        <strain evidence="2 3">NCTC10118</strain>
    </source>
</reference>
<proteinExistence type="predicted"/>
<gene>
    <name evidence="2" type="ORF">NCTC10118_00518</name>
</gene>
<dbReference type="Proteomes" id="UP000289952">
    <property type="component" value="Chromosome"/>
</dbReference>
<dbReference type="InterPro" id="IPR021301">
    <property type="entry name" value="DUF2779"/>
</dbReference>
<evidence type="ECO:0000313" key="3">
    <source>
        <dbReference type="Proteomes" id="UP000289952"/>
    </source>
</evidence>
<name>A0A449AET5_9BACT</name>
<dbReference type="RefSeq" id="WP_129621698.1">
    <property type="nucleotide sequence ID" value="NZ_LR214972.1"/>
</dbReference>
<accession>A0A449AET5</accession>
<keyword evidence="3" id="KW-1185">Reference proteome</keyword>